<proteinExistence type="predicted"/>
<keyword evidence="4" id="KW-1185">Reference proteome</keyword>
<dbReference type="CDD" id="cd14688">
    <property type="entry name" value="bZIP_YAP"/>
    <property type="match status" value="1"/>
</dbReference>
<dbReference type="Proteomes" id="UP000292340">
    <property type="component" value="Unassembled WGS sequence"/>
</dbReference>
<sequence length="263" mass="29465">MRINNKSSPAKGKATDLERIRNNQRRCRARQKEYIATLEDKIRQYEGMNIESTTKQKLDDLATENRSLKRLLQFLGLRDEFLDAYSNAVRIAPDISWPLLGDDRFAVSKDCPAPNPSLDTLEPHLPLIAIHEEQSQHTAGQFADVPNSKRASLDLSQINVPLPWELSDFPASSASSHMEQFGQLTLDALMTEAFSNAVTVEDVSDTTTLCSWAFSLVLKSNLKGYSVADLDLKLRAGYRHGFTPTEGCRIDNKVLLNVLAELM</sequence>
<gene>
    <name evidence="1" type="ORF">AA0115_g12236</name>
    <name evidence="2" type="ORF">AA0119_g12972</name>
</gene>
<evidence type="ECO:0008006" key="5">
    <source>
        <dbReference type="Google" id="ProtNLM"/>
    </source>
</evidence>
<evidence type="ECO:0000313" key="3">
    <source>
        <dbReference type="Proteomes" id="UP000292340"/>
    </source>
</evidence>
<dbReference type="AlphaFoldDB" id="A0A4Q4S9K0"/>
<dbReference type="GO" id="GO:0003700">
    <property type="term" value="F:DNA-binding transcription factor activity"/>
    <property type="evidence" value="ECO:0007669"/>
    <property type="project" value="InterPro"/>
</dbReference>
<evidence type="ECO:0000313" key="4">
    <source>
        <dbReference type="Proteomes" id="UP000293195"/>
    </source>
</evidence>
<name>A0A4Q4S9K0_9PLEO</name>
<evidence type="ECO:0000313" key="1">
    <source>
        <dbReference type="EMBL" id="RYN16656.1"/>
    </source>
</evidence>
<organism evidence="1 3">
    <name type="scientific">Alternaria tenuissima</name>
    <dbReference type="NCBI Taxonomy" id="119927"/>
    <lineage>
        <taxon>Eukaryota</taxon>
        <taxon>Fungi</taxon>
        <taxon>Dikarya</taxon>
        <taxon>Ascomycota</taxon>
        <taxon>Pezizomycotina</taxon>
        <taxon>Dothideomycetes</taxon>
        <taxon>Pleosporomycetidae</taxon>
        <taxon>Pleosporales</taxon>
        <taxon>Pleosporineae</taxon>
        <taxon>Pleosporaceae</taxon>
        <taxon>Alternaria</taxon>
        <taxon>Alternaria sect. Alternaria</taxon>
        <taxon>Alternaria alternata complex</taxon>
    </lineage>
</organism>
<reference evidence="1 4" key="2">
    <citation type="journal article" date="2019" name="bioRxiv">
        <title>Genomics, evolutionary history and diagnostics of the Alternaria alternata species group including apple and Asian pear pathotypes.</title>
        <authorList>
            <person name="Armitage A.D."/>
            <person name="Cockerton H.M."/>
            <person name="Sreenivasaprasad S."/>
            <person name="Woodhall J.W."/>
            <person name="Lane C.R."/>
            <person name="Harrison R.J."/>
            <person name="Clarkson J.P."/>
        </authorList>
    </citation>
    <scope>NUCLEOTIDE SEQUENCE</scope>
    <source>
        <strain evidence="1">FERA 1164</strain>
        <strain evidence="4">FERA 635</strain>
    </source>
</reference>
<accession>A0A4Q4S9K0</accession>
<dbReference type="EMBL" id="PDXF01000152">
    <property type="protein sequence ID" value="RYN86363.1"/>
    <property type="molecule type" value="Genomic_DNA"/>
</dbReference>
<dbReference type="Gene3D" id="1.20.5.170">
    <property type="match status" value="1"/>
</dbReference>
<dbReference type="PANTHER" id="PTHR42070:SF1">
    <property type="entry name" value="FILAMENT ASSOCIATED PROTEIN, PUTATIVE (AFU_ORTHOLOGUE AFUA_8G06630)-RELATED"/>
    <property type="match status" value="1"/>
</dbReference>
<dbReference type="Proteomes" id="UP000293195">
    <property type="component" value="Unassembled WGS sequence"/>
</dbReference>
<dbReference type="EMBL" id="PDXB01000070">
    <property type="protein sequence ID" value="RYN16656.1"/>
    <property type="molecule type" value="Genomic_DNA"/>
</dbReference>
<dbReference type="InterPro" id="IPR046347">
    <property type="entry name" value="bZIP_sf"/>
</dbReference>
<evidence type="ECO:0000313" key="2">
    <source>
        <dbReference type="EMBL" id="RYN86363.1"/>
    </source>
</evidence>
<dbReference type="OrthoDB" id="4505928at2759"/>
<comment type="caution">
    <text evidence="1">The sequence shown here is derived from an EMBL/GenBank/DDBJ whole genome shotgun (WGS) entry which is preliminary data.</text>
</comment>
<reference evidence="1" key="1">
    <citation type="submission" date="2017-10" db="EMBL/GenBank/DDBJ databases">
        <authorList>
            <person name="Armitage A.D."/>
            <person name="Barbara D.J."/>
            <person name="Woodhall J.W."/>
            <person name="Sreenivasaprasad S."/>
            <person name="Lane C.R."/>
            <person name="Clarkson J.P."/>
            <person name="Harrison R.J."/>
        </authorList>
    </citation>
    <scope>NUCLEOTIDE SEQUENCE</scope>
    <source>
        <strain evidence="1">FERA 1164</strain>
        <strain evidence="2">FERA 635</strain>
    </source>
</reference>
<dbReference type="SUPFAM" id="SSF57959">
    <property type="entry name" value="Leucine zipper domain"/>
    <property type="match status" value="1"/>
</dbReference>
<protein>
    <recommendedName>
        <fullName evidence="5">BZIP domain-containing protein</fullName>
    </recommendedName>
</protein>
<dbReference type="PANTHER" id="PTHR42070">
    <property type="entry name" value="FILAMENT ASSOCIATED PROTEIN, PUTATIVE (AFU_ORTHOLOGUE AFUA_8G06630)-RELATED"/>
    <property type="match status" value="1"/>
</dbReference>